<evidence type="ECO:0000256" key="1">
    <source>
        <dbReference type="ARBA" id="ARBA00004196"/>
    </source>
</evidence>
<dbReference type="Proteomes" id="UP001071230">
    <property type="component" value="Unassembled WGS sequence"/>
</dbReference>
<evidence type="ECO:0000256" key="2">
    <source>
        <dbReference type="ARBA" id="ARBA00007639"/>
    </source>
</evidence>
<evidence type="ECO:0000256" key="4">
    <source>
        <dbReference type="SAM" id="Phobius"/>
    </source>
</evidence>
<accession>A0A8S0XV47</accession>
<evidence type="ECO:0000313" key="8">
    <source>
        <dbReference type="Proteomes" id="UP001071230"/>
    </source>
</evidence>
<keyword evidence="3" id="KW-0732">Signal</keyword>
<protein>
    <submittedName>
        <fullName evidence="7">Monosaccharide ABC transporter substrate-binding protein, CUT2</fullName>
    </submittedName>
    <submittedName>
        <fullName evidence="6">Periplasmic binding protein domain</fullName>
    </submittedName>
</protein>
<dbReference type="Pfam" id="PF13407">
    <property type="entry name" value="Peripla_BP_4"/>
    <property type="match status" value="1"/>
</dbReference>
<dbReference type="SUPFAM" id="SSF53822">
    <property type="entry name" value="Periplasmic binding protein-like I"/>
    <property type="match status" value="1"/>
</dbReference>
<name>A0A8S0XV47_9FIRM</name>
<comment type="subcellular location">
    <subcellularLocation>
        <location evidence="1">Cell envelope</location>
    </subcellularLocation>
</comment>
<dbReference type="PANTHER" id="PTHR46847:SF1">
    <property type="entry name" value="D-ALLOSE-BINDING PERIPLASMIC PROTEIN-RELATED"/>
    <property type="match status" value="1"/>
</dbReference>
<evidence type="ECO:0000256" key="3">
    <source>
        <dbReference type="ARBA" id="ARBA00022729"/>
    </source>
</evidence>
<gene>
    <name evidence="7" type="ORF">DEACI_0413</name>
    <name evidence="6" type="ORF">DEACI_0656</name>
</gene>
<keyword evidence="4" id="KW-1133">Transmembrane helix</keyword>
<dbReference type="Gene3D" id="3.40.50.2300">
    <property type="match status" value="2"/>
</dbReference>
<feature type="transmembrane region" description="Helical" evidence="4">
    <location>
        <begin position="12"/>
        <end position="32"/>
    </location>
</feature>
<organism evidence="6">
    <name type="scientific">Acididesulfobacillus acetoxydans</name>
    <dbReference type="NCBI Taxonomy" id="1561005"/>
    <lineage>
        <taxon>Bacteria</taxon>
        <taxon>Bacillati</taxon>
        <taxon>Bacillota</taxon>
        <taxon>Clostridia</taxon>
        <taxon>Eubacteriales</taxon>
        <taxon>Peptococcaceae</taxon>
        <taxon>Acididesulfobacillus</taxon>
    </lineage>
</organism>
<reference evidence="6" key="2">
    <citation type="submission" date="2020-01" db="EMBL/GenBank/DDBJ databases">
        <authorList>
            <person name="Hornung B."/>
        </authorList>
    </citation>
    <scope>NUCLEOTIDE SEQUENCE</scope>
    <source>
        <strain evidence="6">PacBioINE</strain>
    </source>
</reference>
<dbReference type="RefSeq" id="WP_240983743.1">
    <property type="nucleotide sequence ID" value="NZ_CDGJ01000008.1"/>
</dbReference>
<reference evidence="7" key="1">
    <citation type="submission" date="2014-11" db="EMBL/GenBank/DDBJ databases">
        <authorList>
            <person name="Hornung B.V."/>
        </authorList>
    </citation>
    <scope>NUCLEOTIDE SEQUENCE</scope>
    <source>
        <strain evidence="7">INE</strain>
    </source>
</reference>
<dbReference type="AlphaFoldDB" id="A0A8S0XV47"/>
<proteinExistence type="inferred from homology"/>
<dbReference type="InterPro" id="IPR028082">
    <property type="entry name" value="Peripla_BP_I"/>
</dbReference>
<dbReference type="PANTHER" id="PTHR46847">
    <property type="entry name" value="D-ALLOSE-BINDING PERIPLASMIC PROTEIN-RELATED"/>
    <property type="match status" value="1"/>
</dbReference>
<dbReference type="EMBL" id="LR746496">
    <property type="protein sequence ID" value="CAA7600007.1"/>
    <property type="molecule type" value="Genomic_DNA"/>
</dbReference>
<keyword evidence="4" id="KW-0472">Membrane</keyword>
<dbReference type="EMBL" id="CDGJ01000008">
    <property type="protein sequence ID" value="CEJ05993.1"/>
    <property type="molecule type" value="Genomic_DNA"/>
</dbReference>
<evidence type="ECO:0000313" key="7">
    <source>
        <dbReference type="EMBL" id="CEJ05993.1"/>
    </source>
</evidence>
<dbReference type="GO" id="GO:0030246">
    <property type="term" value="F:carbohydrate binding"/>
    <property type="evidence" value="ECO:0007669"/>
    <property type="project" value="UniProtKB-ARBA"/>
</dbReference>
<keyword evidence="8" id="KW-1185">Reference proteome</keyword>
<dbReference type="KEGG" id="aacx:DEACI_0656"/>
<comment type="similarity">
    <text evidence="2">Belongs to the bacterial solute-binding protein 2 family.</text>
</comment>
<dbReference type="Proteomes" id="UP000836597">
    <property type="component" value="Chromosome"/>
</dbReference>
<dbReference type="InterPro" id="IPR025997">
    <property type="entry name" value="SBP_2_dom"/>
</dbReference>
<evidence type="ECO:0000313" key="6">
    <source>
        <dbReference type="EMBL" id="CAA7600007.1"/>
    </source>
</evidence>
<feature type="domain" description="Periplasmic binding protein" evidence="5">
    <location>
        <begin position="54"/>
        <end position="303"/>
    </location>
</feature>
<evidence type="ECO:0000259" key="5">
    <source>
        <dbReference type="Pfam" id="PF13407"/>
    </source>
</evidence>
<keyword evidence="4" id="KW-0812">Transmembrane</keyword>
<dbReference type="GO" id="GO:0030313">
    <property type="term" value="C:cell envelope"/>
    <property type="evidence" value="ECO:0007669"/>
    <property type="project" value="UniProtKB-SubCell"/>
</dbReference>
<sequence length="338" mass="36317">MNGWIQRLLGRKAGGFTLALIVVLLVANGWFLSLRWQKATVEHAVLPRYHFYAVFPGNNDPFWAEVKKGIAQAATASNLAVEFNRPNTVDNARIQDYLTIARLSRVDGIIAQGSNDPAVVQAIDSAVKAGIPVVTVETDAKNSDRESFIGANNYLVGEQAAKLIIQGTSGKARVAVIMSGNAETDTAAQNSMLNGFLTTLKEAPDARMTKIFTSKPGILNTEGIAQTILREQDVNAIYCVDPLFSVGVAQTVINANEVGRITIVGYGQSPEIDSYIQRGVIYGVVAGNPFKIGYDSIKALLELKEKNHTSSVVDTGISIVTRSTLSNKERQPVPAGNG</sequence>